<dbReference type="PANTHER" id="PTHR33977:SF1">
    <property type="entry name" value="ZINC ION BINDING PROTEIN"/>
    <property type="match status" value="1"/>
</dbReference>
<feature type="domain" description="MULE transposase" evidence="2">
    <location>
        <begin position="257"/>
        <end position="349"/>
    </location>
</feature>
<comment type="caution">
    <text evidence="3">The sequence shown here is derived from an EMBL/GenBank/DDBJ whole genome shotgun (WGS) entry which is preliminary data.</text>
</comment>
<feature type="region of interest" description="Disordered" evidence="1">
    <location>
        <begin position="39"/>
        <end position="74"/>
    </location>
</feature>
<keyword evidence="4" id="KW-1185">Reference proteome</keyword>
<proteinExistence type="predicted"/>
<reference evidence="3" key="2">
    <citation type="journal article" date="2023" name="BMC Genomics">
        <title>Pest status, molecular evolution, and epigenetic factors derived from the genome assembly of Frankliniella fusca, a thysanopteran phytovirus vector.</title>
        <authorList>
            <person name="Catto M.A."/>
            <person name="Labadie P.E."/>
            <person name="Jacobson A.L."/>
            <person name="Kennedy G.G."/>
            <person name="Srinivasan R."/>
            <person name="Hunt B.G."/>
        </authorList>
    </citation>
    <scope>NUCLEOTIDE SEQUENCE</scope>
    <source>
        <strain evidence="3">PL_HMW_Pooled</strain>
    </source>
</reference>
<evidence type="ECO:0000313" key="4">
    <source>
        <dbReference type="Proteomes" id="UP001219518"/>
    </source>
</evidence>
<evidence type="ECO:0000313" key="3">
    <source>
        <dbReference type="EMBL" id="KAK3928260.1"/>
    </source>
</evidence>
<dbReference type="PANTHER" id="PTHR33977">
    <property type="entry name" value="ZINC ION BINDING PROTEIN"/>
    <property type="match status" value="1"/>
</dbReference>
<accession>A0AAE1HWY3</accession>
<sequence>MKRIDGEEKNQYSYFSQQYGEEDGNKYYYCQQDGPRRAKVTSNQTGVELEEENSGEVDATSNEGLTSKRRKKSCNKKGRMKTGFNCIAMMTVLKMETGEEVQYFPTHNHPQYEADLKHQPLTEATNSCINKHILAYGASAGKIIKTLRGDKFSRVNRESSELKLTRNEFITIKALRERKRKMAAEKSLHSDDSQAVYMQMQLLREEDFNPILIYKPEGQKLVYGPESANNLPLDVFMLGLQTEEQEALMKMASQSILIVDATHDMDQYGHKLLNVVRVDELNRGYPLAHLISSKMDEHTIKYFFEALHLRMPDMDVNCVITDDDPALINSMNLGFGQLIRHILCDWHFKRTIQGQLHSKVNEIEVEDQMFKELCVLIDCDQEADFNLI</sequence>
<reference evidence="3" key="1">
    <citation type="submission" date="2021-07" db="EMBL/GenBank/DDBJ databases">
        <authorList>
            <person name="Catto M.A."/>
            <person name="Jacobson A."/>
            <person name="Kennedy G."/>
            <person name="Labadie P."/>
            <person name="Hunt B.G."/>
            <person name="Srinivasan R."/>
        </authorList>
    </citation>
    <scope>NUCLEOTIDE SEQUENCE</scope>
    <source>
        <strain evidence="3">PL_HMW_Pooled</strain>
        <tissue evidence="3">Head</tissue>
    </source>
</reference>
<evidence type="ECO:0000259" key="2">
    <source>
        <dbReference type="Pfam" id="PF10551"/>
    </source>
</evidence>
<dbReference type="AlphaFoldDB" id="A0AAE1HWY3"/>
<evidence type="ECO:0000256" key="1">
    <source>
        <dbReference type="SAM" id="MobiDB-lite"/>
    </source>
</evidence>
<dbReference type="EMBL" id="JAHWGI010001324">
    <property type="protein sequence ID" value="KAK3928260.1"/>
    <property type="molecule type" value="Genomic_DNA"/>
</dbReference>
<name>A0AAE1HWY3_9NEOP</name>
<protein>
    <submittedName>
        <fullName evidence="3">Antitoxin</fullName>
    </submittedName>
</protein>
<dbReference type="InterPro" id="IPR018289">
    <property type="entry name" value="MULE_transposase_dom"/>
</dbReference>
<organism evidence="3 4">
    <name type="scientific">Frankliniella fusca</name>
    <dbReference type="NCBI Taxonomy" id="407009"/>
    <lineage>
        <taxon>Eukaryota</taxon>
        <taxon>Metazoa</taxon>
        <taxon>Ecdysozoa</taxon>
        <taxon>Arthropoda</taxon>
        <taxon>Hexapoda</taxon>
        <taxon>Insecta</taxon>
        <taxon>Pterygota</taxon>
        <taxon>Neoptera</taxon>
        <taxon>Paraneoptera</taxon>
        <taxon>Thysanoptera</taxon>
        <taxon>Terebrantia</taxon>
        <taxon>Thripoidea</taxon>
        <taxon>Thripidae</taxon>
        <taxon>Frankliniella</taxon>
    </lineage>
</organism>
<dbReference type="Pfam" id="PF10551">
    <property type="entry name" value="MULE"/>
    <property type="match status" value="1"/>
</dbReference>
<dbReference type="Proteomes" id="UP001219518">
    <property type="component" value="Unassembled WGS sequence"/>
</dbReference>
<gene>
    <name evidence="3" type="ORF">KUF71_000530</name>
</gene>